<sequence>EATSRRAGQRARRVHLAGHHPDHPARVDRHLGVRGAARSVRGQRGRPGRGPRLRARAQRPGRPRPGPRRRRPHPRRPGLAGDARGGGLLVRAGAAVPPGHLGDHGDGPLGRRPAVPAGGRRRRPPEVRALRHPPCPHRAVRRDRHPRRGRSPM</sequence>
<evidence type="ECO:0000256" key="1">
    <source>
        <dbReference type="SAM" id="MobiDB-lite"/>
    </source>
</evidence>
<feature type="compositionally biased region" description="Basic residues" evidence="1">
    <location>
        <begin position="41"/>
        <end position="76"/>
    </location>
</feature>
<name>A0A6J4NY51_9ACTN</name>
<protein>
    <submittedName>
        <fullName evidence="2">Uncharacterized protein</fullName>
    </submittedName>
</protein>
<feature type="non-terminal residue" evidence="2">
    <location>
        <position position="1"/>
    </location>
</feature>
<feature type="compositionally biased region" description="Basic and acidic residues" evidence="1">
    <location>
        <begin position="19"/>
        <end position="31"/>
    </location>
</feature>
<dbReference type="AlphaFoldDB" id="A0A6J4NY51"/>
<feature type="compositionally biased region" description="Basic residues" evidence="1">
    <location>
        <begin position="7"/>
        <end position="18"/>
    </location>
</feature>
<reference evidence="2" key="1">
    <citation type="submission" date="2020-02" db="EMBL/GenBank/DDBJ databases">
        <authorList>
            <person name="Meier V. D."/>
        </authorList>
    </citation>
    <scope>NUCLEOTIDE SEQUENCE</scope>
    <source>
        <strain evidence="2">AVDCRST_MAG06</strain>
    </source>
</reference>
<accession>A0A6J4NY51</accession>
<evidence type="ECO:0000313" key="2">
    <source>
        <dbReference type="EMBL" id="CAA9400593.1"/>
    </source>
</evidence>
<proteinExistence type="predicted"/>
<feature type="compositionally biased region" description="Basic residues" evidence="1">
    <location>
        <begin position="130"/>
        <end position="153"/>
    </location>
</feature>
<dbReference type="EMBL" id="CADCUP010000146">
    <property type="protein sequence ID" value="CAA9400593.1"/>
    <property type="molecule type" value="Genomic_DNA"/>
</dbReference>
<feature type="region of interest" description="Disordered" evidence="1">
    <location>
        <begin position="1"/>
        <end position="153"/>
    </location>
</feature>
<feature type="compositionally biased region" description="Low complexity" evidence="1">
    <location>
        <begin position="89"/>
        <end position="100"/>
    </location>
</feature>
<gene>
    <name evidence="2" type="ORF">AVDCRST_MAG06-2150</name>
</gene>
<organism evidence="2">
    <name type="scientific">uncultured Nocardioides sp</name>
    <dbReference type="NCBI Taxonomy" id="198441"/>
    <lineage>
        <taxon>Bacteria</taxon>
        <taxon>Bacillati</taxon>
        <taxon>Actinomycetota</taxon>
        <taxon>Actinomycetes</taxon>
        <taxon>Propionibacteriales</taxon>
        <taxon>Nocardioidaceae</taxon>
        <taxon>Nocardioides</taxon>
        <taxon>environmental samples</taxon>
    </lineage>
</organism>
<feature type="non-terminal residue" evidence="2">
    <location>
        <position position="153"/>
    </location>
</feature>